<reference evidence="1" key="2">
    <citation type="journal article" date="2015" name="Fish Shellfish Immunol.">
        <title>Early steps in the European eel (Anguilla anguilla)-Vibrio vulnificus interaction in the gills: Role of the RtxA13 toxin.</title>
        <authorList>
            <person name="Callol A."/>
            <person name="Pajuelo D."/>
            <person name="Ebbesson L."/>
            <person name="Teles M."/>
            <person name="MacKenzie S."/>
            <person name="Amaro C."/>
        </authorList>
    </citation>
    <scope>NUCLEOTIDE SEQUENCE</scope>
</reference>
<dbReference type="EMBL" id="GBXM01002436">
    <property type="protein sequence ID" value="JAI06142.1"/>
    <property type="molecule type" value="Transcribed_RNA"/>
</dbReference>
<sequence length="43" mass="4943">MTMFLMLLDPVYSHGGRSDPPLCVQVMTRNCCNDLRRALPCRM</sequence>
<organism evidence="1">
    <name type="scientific">Anguilla anguilla</name>
    <name type="common">European freshwater eel</name>
    <name type="synonym">Muraena anguilla</name>
    <dbReference type="NCBI Taxonomy" id="7936"/>
    <lineage>
        <taxon>Eukaryota</taxon>
        <taxon>Metazoa</taxon>
        <taxon>Chordata</taxon>
        <taxon>Craniata</taxon>
        <taxon>Vertebrata</taxon>
        <taxon>Euteleostomi</taxon>
        <taxon>Actinopterygii</taxon>
        <taxon>Neopterygii</taxon>
        <taxon>Teleostei</taxon>
        <taxon>Anguilliformes</taxon>
        <taxon>Anguillidae</taxon>
        <taxon>Anguilla</taxon>
    </lineage>
</organism>
<dbReference type="AlphaFoldDB" id="A0A0E9XUP6"/>
<name>A0A0E9XUP6_ANGAN</name>
<proteinExistence type="predicted"/>
<protein>
    <submittedName>
        <fullName evidence="1">Uncharacterized protein</fullName>
    </submittedName>
</protein>
<accession>A0A0E9XUP6</accession>
<evidence type="ECO:0000313" key="1">
    <source>
        <dbReference type="EMBL" id="JAI06142.1"/>
    </source>
</evidence>
<reference evidence="1" key="1">
    <citation type="submission" date="2014-11" db="EMBL/GenBank/DDBJ databases">
        <authorList>
            <person name="Amaro Gonzalez C."/>
        </authorList>
    </citation>
    <scope>NUCLEOTIDE SEQUENCE</scope>
</reference>